<sequence>MAVENTGPEQVSTTAVLLALATVFTVLRFWARYQVVAKYGLDDSLLVAGLIGVFVVGGLNFGMVNYGMGRHADTLSLDQLEEVLKRLLAFECVYVTTVALVKLSILSMYLRIFPSRDFKIGAYTIGSIVIAWCIAIVLVSIFQCDPIEKAWIPWMTTGTCINLRASFIGNGVPNILTDVAILAMPVKQVWHLHATMAQKISLLCTFGLGSFVLVASIYRFSTLMSFNEEDTTFTLATPCTWCVVESACGVICANLPTLRPLAKKFSNKFGSSEKSRSRTNGSLGPTELVTIGRSQQMNSRITRTKSPFERLDDESSEGDAYDVPTRNKRLYREDPLT</sequence>
<keyword evidence="4 7" id="KW-0472">Membrane</keyword>
<feature type="region of interest" description="Disordered" evidence="6">
    <location>
        <begin position="269"/>
        <end position="337"/>
    </location>
</feature>
<keyword evidence="3 7" id="KW-1133">Transmembrane helix</keyword>
<name>A0A9P4Y270_CRYP1</name>
<dbReference type="AlphaFoldDB" id="A0A9P4Y270"/>
<feature type="compositionally biased region" description="Acidic residues" evidence="6">
    <location>
        <begin position="311"/>
        <end position="320"/>
    </location>
</feature>
<dbReference type="RefSeq" id="XP_040776074.1">
    <property type="nucleotide sequence ID" value="XM_040921570.1"/>
</dbReference>
<dbReference type="GeneID" id="63838699"/>
<keyword evidence="2 7" id="KW-0812">Transmembrane</keyword>
<dbReference type="PANTHER" id="PTHR33048:SF47">
    <property type="entry name" value="INTEGRAL MEMBRANE PROTEIN-RELATED"/>
    <property type="match status" value="1"/>
</dbReference>
<dbReference type="GO" id="GO:0016020">
    <property type="term" value="C:membrane"/>
    <property type="evidence" value="ECO:0007669"/>
    <property type="project" value="UniProtKB-SubCell"/>
</dbReference>
<comment type="caution">
    <text evidence="9">The sequence shown here is derived from an EMBL/GenBank/DDBJ whole genome shotgun (WGS) entry which is preliminary data.</text>
</comment>
<feature type="transmembrane region" description="Helical" evidence="7">
    <location>
        <begin position="87"/>
        <end position="110"/>
    </location>
</feature>
<evidence type="ECO:0000313" key="10">
    <source>
        <dbReference type="Proteomes" id="UP000803844"/>
    </source>
</evidence>
<evidence type="ECO:0000313" key="9">
    <source>
        <dbReference type="EMBL" id="KAF3765113.1"/>
    </source>
</evidence>
<dbReference type="PANTHER" id="PTHR33048">
    <property type="entry name" value="PTH11-LIKE INTEGRAL MEMBRANE PROTEIN (AFU_ORTHOLOGUE AFUA_5G11245)"/>
    <property type="match status" value="1"/>
</dbReference>
<evidence type="ECO:0000256" key="1">
    <source>
        <dbReference type="ARBA" id="ARBA00004141"/>
    </source>
</evidence>
<dbReference type="InterPro" id="IPR049326">
    <property type="entry name" value="Rhodopsin_dom_fungi"/>
</dbReference>
<evidence type="ECO:0000256" key="6">
    <source>
        <dbReference type="SAM" id="MobiDB-lite"/>
    </source>
</evidence>
<feature type="transmembrane region" description="Helical" evidence="7">
    <location>
        <begin position="12"/>
        <end position="31"/>
    </location>
</feature>
<evidence type="ECO:0000256" key="3">
    <source>
        <dbReference type="ARBA" id="ARBA00022989"/>
    </source>
</evidence>
<comment type="subcellular location">
    <subcellularLocation>
        <location evidence="1">Membrane</location>
        <topology evidence="1">Multi-pass membrane protein</topology>
    </subcellularLocation>
</comment>
<accession>A0A9P4Y270</accession>
<feature type="transmembrane region" description="Helical" evidence="7">
    <location>
        <begin position="122"/>
        <end position="142"/>
    </location>
</feature>
<protein>
    <recommendedName>
        <fullName evidence="8">Rhodopsin domain-containing protein</fullName>
    </recommendedName>
</protein>
<dbReference type="OrthoDB" id="5391602at2759"/>
<gene>
    <name evidence="9" type="ORF">M406DRAFT_340580</name>
</gene>
<feature type="transmembrane region" description="Helical" evidence="7">
    <location>
        <begin position="43"/>
        <end position="67"/>
    </location>
</feature>
<feature type="domain" description="Rhodopsin" evidence="8">
    <location>
        <begin position="27"/>
        <end position="263"/>
    </location>
</feature>
<dbReference type="Proteomes" id="UP000803844">
    <property type="component" value="Unassembled WGS sequence"/>
</dbReference>
<evidence type="ECO:0000256" key="2">
    <source>
        <dbReference type="ARBA" id="ARBA00022692"/>
    </source>
</evidence>
<feature type="compositionally biased region" description="Polar residues" evidence="6">
    <location>
        <begin position="292"/>
        <end position="305"/>
    </location>
</feature>
<evidence type="ECO:0000256" key="5">
    <source>
        <dbReference type="ARBA" id="ARBA00038359"/>
    </source>
</evidence>
<proteinExistence type="inferred from homology"/>
<keyword evidence="10" id="KW-1185">Reference proteome</keyword>
<organism evidence="9 10">
    <name type="scientific">Cryphonectria parasitica (strain ATCC 38755 / EP155)</name>
    <dbReference type="NCBI Taxonomy" id="660469"/>
    <lineage>
        <taxon>Eukaryota</taxon>
        <taxon>Fungi</taxon>
        <taxon>Dikarya</taxon>
        <taxon>Ascomycota</taxon>
        <taxon>Pezizomycotina</taxon>
        <taxon>Sordariomycetes</taxon>
        <taxon>Sordariomycetidae</taxon>
        <taxon>Diaporthales</taxon>
        <taxon>Cryphonectriaceae</taxon>
        <taxon>Cryphonectria-Endothia species complex</taxon>
        <taxon>Cryphonectria</taxon>
    </lineage>
</organism>
<comment type="similarity">
    <text evidence="5">Belongs to the SAT4 family.</text>
</comment>
<evidence type="ECO:0000256" key="7">
    <source>
        <dbReference type="SAM" id="Phobius"/>
    </source>
</evidence>
<dbReference type="EMBL" id="MU032348">
    <property type="protein sequence ID" value="KAF3765113.1"/>
    <property type="molecule type" value="Genomic_DNA"/>
</dbReference>
<reference evidence="9" key="1">
    <citation type="journal article" date="2020" name="Phytopathology">
        <title>Genome sequence of the chestnut blight fungus Cryphonectria parasitica EP155: A fundamental resource for an archetypical invasive plant pathogen.</title>
        <authorList>
            <person name="Crouch J.A."/>
            <person name="Dawe A."/>
            <person name="Aerts A."/>
            <person name="Barry K."/>
            <person name="Churchill A.C.L."/>
            <person name="Grimwood J."/>
            <person name="Hillman B."/>
            <person name="Milgroom M.G."/>
            <person name="Pangilinan J."/>
            <person name="Smith M."/>
            <person name="Salamov A."/>
            <person name="Schmutz J."/>
            <person name="Yadav J."/>
            <person name="Grigoriev I.V."/>
            <person name="Nuss D."/>
        </authorList>
    </citation>
    <scope>NUCLEOTIDE SEQUENCE</scope>
    <source>
        <strain evidence="9">EP155</strain>
    </source>
</reference>
<evidence type="ECO:0000256" key="4">
    <source>
        <dbReference type="ARBA" id="ARBA00023136"/>
    </source>
</evidence>
<feature type="transmembrane region" description="Helical" evidence="7">
    <location>
        <begin position="200"/>
        <end position="218"/>
    </location>
</feature>
<dbReference type="InterPro" id="IPR052337">
    <property type="entry name" value="SAT4-like"/>
</dbReference>
<dbReference type="Pfam" id="PF20684">
    <property type="entry name" value="Fung_rhodopsin"/>
    <property type="match status" value="1"/>
</dbReference>
<evidence type="ECO:0000259" key="8">
    <source>
        <dbReference type="Pfam" id="PF20684"/>
    </source>
</evidence>